<dbReference type="Proteomes" id="UP000229340">
    <property type="component" value="Chromosome"/>
</dbReference>
<evidence type="ECO:0000313" key="2">
    <source>
        <dbReference type="Proteomes" id="UP000229340"/>
    </source>
</evidence>
<dbReference type="EMBL" id="CP024443">
    <property type="protein sequence ID" value="ATR78300.1"/>
    <property type="molecule type" value="Genomic_DNA"/>
</dbReference>
<evidence type="ECO:0008006" key="3">
    <source>
        <dbReference type="Google" id="ProtNLM"/>
    </source>
</evidence>
<dbReference type="InterPro" id="IPR029044">
    <property type="entry name" value="Nucleotide-diphossugar_trans"/>
</dbReference>
<dbReference type="InterPro" id="IPR011009">
    <property type="entry name" value="Kinase-like_dom_sf"/>
</dbReference>
<name>A0A2D2LTJ4_FAUOS</name>
<dbReference type="STRING" id="34062.AXE82_09780"/>
<proteinExistence type="predicted"/>
<accession>A0A2D2LTJ4</accession>
<reference evidence="2" key="1">
    <citation type="submission" date="2017-11" db="EMBL/GenBank/DDBJ databases">
        <title>Complete genome sequence of Moraxella osloensis NP7 isolated from human skin.</title>
        <authorList>
            <person name="Lee K."/>
            <person name="Lim J.Y."/>
            <person name="Hwang I."/>
        </authorList>
    </citation>
    <scope>NUCLEOTIDE SEQUENCE [LARGE SCALE GENOMIC DNA]</scope>
    <source>
        <strain evidence="2">NP7</strain>
    </source>
</reference>
<organism evidence="1 2">
    <name type="scientific">Faucicola osloensis</name>
    <name type="common">Moraxella osloensis</name>
    <dbReference type="NCBI Taxonomy" id="34062"/>
    <lineage>
        <taxon>Bacteria</taxon>
        <taxon>Pseudomonadati</taxon>
        <taxon>Pseudomonadota</taxon>
        <taxon>Gammaproteobacteria</taxon>
        <taxon>Moraxellales</taxon>
        <taxon>Moraxellaceae</taxon>
        <taxon>Faucicola</taxon>
    </lineage>
</organism>
<dbReference type="RefSeq" id="WP_100269629.1">
    <property type="nucleotide sequence ID" value="NZ_CP024443.1"/>
</dbReference>
<gene>
    <name evidence="1" type="ORF">NP7_02900</name>
</gene>
<dbReference type="SUPFAM" id="SSF56112">
    <property type="entry name" value="Protein kinase-like (PK-like)"/>
    <property type="match status" value="1"/>
</dbReference>
<dbReference type="AlphaFoldDB" id="A0A2D2LTJ4"/>
<evidence type="ECO:0000313" key="1">
    <source>
        <dbReference type="EMBL" id="ATR78300.1"/>
    </source>
</evidence>
<dbReference type="SUPFAM" id="SSF53448">
    <property type="entry name" value="Nucleotide-diphospho-sugar transferases"/>
    <property type="match status" value="1"/>
</dbReference>
<sequence>MILINASSYVNAEFEAEIGRIPPCMLPIGNKKLLQLQVDVVRQHFPNEKILLSLPEAYTLTINEKAVIESLPIEVVTIPENLALSETILYVLNLAIDKSYQHIRIIQGDVFLPHLVDYSDCIGVSDKTRQYDWQQTKKMKENPTDWIGYFAFSSRLELIKALAISKKNFVRAIYLYQQAIAMKSVNIEPYYDCSNFVHYIHARANMTTERAFNSLQIREGIVTKSSDDNNKIEAEIYWYTHIPAPLRRFTPQLIDYQQVDGQFSYSLEFLPLLPLNELYVHGLNTTEFWQHIFQLLKEFFSMANQSDVHRHIETGFAKSYAEDLYHKKTLKRLYAYADDADVDLNQPVIYDETMLGSTLEIAQDCIDKALALPNTVSVMHGDLCFSNIMYDMRGRRVKVFDPRGTDSNGNFSIFGNASYDLAKLTHSVIGMYDFIIAGRYEIIDSASGSDIRFDIDKRLEQIQQDFFAGTWVNDMTTESIMPAVVLLFLSMLPLHADRPDRQRAMLLNAYRLYKMYVMEAVTCS</sequence>
<protein>
    <recommendedName>
        <fullName evidence="3">Capsular biosynthesis protein</fullName>
    </recommendedName>
</protein>